<evidence type="ECO:0000256" key="5">
    <source>
        <dbReference type="ARBA" id="ARBA00022989"/>
    </source>
</evidence>
<dbReference type="InterPro" id="IPR023090">
    <property type="entry name" value="UPF0702_alpha/beta_dom_sf"/>
</dbReference>
<accession>A0A0A8XBG0</accession>
<dbReference type="Pfam" id="PF04239">
    <property type="entry name" value="DUF421"/>
    <property type="match status" value="1"/>
</dbReference>
<reference evidence="9 10" key="1">
    <citation type="submission" date="2013-06" db="EMBL/GenBank/DDBJ databases">
        <title>Whole genome shotgun sequence of Bacillus selenatarsenatis SF-1.</title>
        <authorList>
            <person name="Kuroda M."/>
            <person name="Sei K."/>
            <person name="Yamashita M."/>
            <person name="Ike M."/>
        </authorList>
    </citation>
    <scope>NUCLEOTIDE SEQUENCE [LARGE SCALE GENOMIC DNA]</scope>
    <source>
        <strain evidence="9 10">SF-1</strain>
    </source>
</reference>
<name>A0A0A8XBG0_MESS1</name>
<feature type="transmembrane region" description="Helical" evidence="7">
    <location>
        <begin position="63"/>
        <end position="81"/>
    </location>
</feature>
<feature type="transmembrane region" description="Helical" evidence="7">
    <location>
        <begin position="7"/>
        <end position="26"/>
    </location>
</feature>
<organism evidence="9 10">
    <name type="scientific">Mesobacillus selenatarsenatis (strain DSM 18680 / JCM 14380 / FERM P-15431 / SF-1)</name>
    <dbReference type="NCBI Taxonomy" id="1321606"/>
    <lineage>
        <taxon>Bacteria</taxon>
        <taxon>Bacillati</taxon>
        <taxon>Bacillota</taxon>
        <taxon>Bacilli</taxon>
        <taxon>Bacillales</taxon>
        <taxon>Bacillaceae</taxon>
        <taxon>Mesobacillus</taxon>
    </lineage>
</organism>
<protein>
    <recommendedName>
        <fullName evidence="8">YetF C-terminal domain-containing protein</fullName>
    </recommendedName>
</protein>
<dbReference type="EMBL" id="BASE01000134">
    <property type="protein sequence ID" value="GAM16609.1"/>
    <property type="molecule type" value="Genomic_DNA"/>
</dbReference>
<evidence type="ECO:0000259" key="8">
    <source>
        <dbReference type="Pfam" id="PF04239"/>
    </source>
</evidence>
<dbReference type="RefSeq" id="WP_041968190.1">
    <property type="nucleotide sequence ID" value="NZ_BASE01000134.1"/>
</dbReference>
<dbReference type="PANTHER" id="PTHR34582:SF7">
    <property type="entry name" value="UPF0702 TRANSMEMBRANE PROTEIN YDFS"/>
    <property type="match status" value="1"/>
</dbReference>
<evidence type="ECO:0000256" key="4">
    <source>
        <dbReference type="ARBA" id="ARBA00022692"/>
    </source>
</evidence>
<dbReference type="PANTHER" id="PTHR34582">
    <property type="entry name" value="UPF0702 TRANSMEMBRANE PROTEIN YCAP"/>
    <property type="match status" value="1"/>
</dbReference>
<evidence type="ECO:0000256" key="1">
    <source>
        <dbReference type="ARBA" id="ARBA00004651"/>
    </source>
</evidence>
<dbReference type="Gene3D" id="3.30.240.20">
    <property type="entry name" value="bsu07140 like domains"/>
    <property type="match status" value="2"/>
</dbReference>
<comment type="similarity">
    <text evidence="2">Belongs to the UPF0702 family.</text>
</comment>
<dbReference type="AlphaFoldDB" id="A0A0A8XBG0"/>
<evidence type="ECO:0000256" key="3">
    <source>
        <dbReference type="ARBA" id="ARBA00022475"/>
    </source>
</evidence>
<comment type="subcellular location">
    <subcellularLocation>
        <location evidence="1">Cell membrane</location>
        <topology evidence="1">Multi-pass membrane protein</topology>
    </subcellularLocation>
</comment>
<keyword evidence="10" id="KW-1185">Reference proteome</keyword>
<evidence type="ECO:0000313" key="9">
    <source>
        <dbReference type="EMBL" id="GAM16609.1"/>
    </source>
</evidence>
<keyword evidence="3" id="KW-1003">Cell membrane</keyword>
<evidence type="ECO:0000256" key="2">
    <source>
        <dbReference type="ARBA" id="ARBA00006448"/>
    </source>
</evidence>
<sequence length="238" mass="26824">MPDILRTIIRSILLILGLFIITKLLGKKQLSSLSFFEYIVGITVGDIAGTLAMDPDLSLRDGIASLVVWSFVPLAISTISLRSRAFRKIVEGQSTTFIENGNILEKNMRKEKYSIDELLEQLRKKSVFKVADVEFASLDSNGELSVLLKKAKQPLRYEDIAIKMDEESAPVSVLVDGVYIDENLKRMGVDRSALMEQIQAKGYQPQQVFYAEMDSRGNLSVDLYDEFISCHFPDFDQV</sequence>
<dbReference type="OrthoDB" id="9778331at2"/>
<dbReference type="InterPro" id="IPR007353">
    <property type="entry name" value="DUF421"/>
</dbReference>
<dbReference type="STRING" id="1321606.SAMD00020551_4838"/>
<gene>
    <name evidence="9" type="ORF">SAMD00020551_4838</name>
</gene>
<evidence type="ECO:0000256" key="6">
    <source>
        <dbReference type="ARBA" id="ARBA00023136"/>
    </source>
</evidence>
<proteinExistence type="inferred from homology"/>
<dbReference type="Proteomes" id="UP000031014">
    <property type="component" value="Unassembled WGS sequence"/>
</dbReference>
<feature type="domain" description="YetF C-terminal" evidence="8">
    <location>
        <begin position="82"/>
        <end position="214"/>
    </location>
</feature>
<evidence type="ECO:0000256" key="7">
    <source>
        <dbReference type="SAM" id="Phobius"/>
    </source>
</evidence>
<keyword evidence="5 7" id="KW-1133">Transmembrane helix</keyword>
<keyword evidence="6 7" id="KW-0472">Membrane</keyword>
<comment type="caution">
    <text evidence="9">The sequence shown here is derived from an EMBL/GenBank/DDBJ whole genome shotgun (WGS) entry which is preliminary data.</text>
</comment>
<dbReference type="GO" id="GO:0005886">
    <property type="term" value="C:plasma membrane"/>
    <property type="evidence" value="ECO:0007669"/>
    <property type="project" value="UniProtKB-SubCell"/>
</dbReference>
<evidence type="ECO:0000313" key="10">
    <source>
        <dbReference type="Proteomes" id="UP000031014"/>
    </source>
</evidence>
<keyword evidence="4 7" id="KW-0812">Transmembrane</keyword>